<dbReference type="PANTHER" id="PTHR43991:SF9">
    <property type="entry name" value="DUF2415 DOMAIN-CONTAINING PROTEIN"/>
    <property type="match status" value="1"/>
</dbReference>
<feature type="domain" description="DUF2415" evidence="2">
    <location>
        <begin position="318"/>
        <end position="358"/>
    </location>
</feature>
<feature type="compositionally biased region" description="Low complexity" evidence="1">
    <location>
        <begin position="531"/>
        <end position="543"/>
    </location>
</feature>
<dbReference type="AlphaFoldDB" id="A0A6G1LP75"/>
<dbReference type="InterPro" id="IPR019417">
    <property type="entry name" value="DUF2415"/>
</dbReference>
<dbReference type="Proteomes" id="UP000799436">
    <property type="component" value="Unassembled WGS sequence"/>
</dbReference>
<gene>
    <name evidence="3" type="ORF">EJ03DRAFT_263579</name>
</gene>
<feature type="compositionally biased region" description="Polar residues" evidence="1">
    <location>
        <begin position="544"/>
        <end position="562"/>
    </location>
</feature>
<dbReference type="OrthoDB" id="418169at2759"/>
<dbReference type="Pfam" id="PF10313">
    <property type="entry name" value="DUF2415"/>
    <property type="match status" value="1"/>
</dbReference>
<evidence type="ECO:0000259" key="2">
    <source>
        <dbReference type="Pfam" id="PF10313"/>
    </source>
</evidence>
<proteinExistence type="predicted"/>
<dbReference type="SUPFAM" id="SSF50978">
    <property type="entry name" value="WD40 repeat-like"/>
    <property type="match status" value="1"/>
</dbReference>
<dbReference type="Gene3D" id="2.130.10.10">
    <property type="entry name" value="YVTN repeat-like/Quinoprotein amine dehydrogenase"/>
    <property type="match status" value="1"/>
</dbReference>
<accession>A0A6G1LP75</accession>
<feature type="compositionally biased region" description="Acidic residues" evidence="1">
    <location>
        <begin position="569"/>
        <end position="583"/>
    </location>
</feature>
<keyword evidence="4" id="KW-1185">Reference proteome</keyword>
<evidence type="ECO:0000313" key="4">
    <source>
        <dbReference type="Proteomes" id="UP000799436"/>
    </source>
</evidence>
<evidence type="ECO:0000256" key="1">
    <source>
        <dbReference type="SAM" id="MobiDB-lite"/>
    </source>
</evidence>
<dbReference type="PANTHER" id="PTHR43991">
    <property type="entry name" value="WD REPEAT PROTEIN (AFU_ORTHOLOGUE AFUA_8G05640)-RELATED"/>
    <property type="match status" value="1"/>
</dbReference>
<evidence type="ECO:0000313" key="3">
    <source>
        <dbReference type="EMBL" id="KAF2774399.1"/>
    </source>
</evidence>
<organism evidence="3 4">
    <name type="scientific">Teratosphaeria nubilosa</name>
    <dbReference type="NCBI Taxonomy" id="161662"/>
    <lineage>
        <taxon>Eukaryota</taxon>
        <taxon>Fungi</taxon>
        <taxon>Dikarya</taxon>
        <taxon>Ascomycota</taxon>
        <taxon>Pezizomycotina</taxon>
        <taxon>Dothideomycetes</taxon>
        <taxon>Dothideomycetidae</taxon>
        <taxon>Mycosphaerellales</taxon>
        <taxon>Teratosphaeriaceae</taxon>
        <taxon>Teratosphaeria</taxon>
    </lineage>
</organism>
<dbReference type="InterPro" id="IPR036322">
    <property type="entry name" value="WD40_repeat_dom_sf"/>
</dbReference>
<reference evidence="3" key="1">
    <citation type="journal article" date="2020" name="Stud. Mycol.">
        <title>101 Dothideomycetes genomes: a test case for predicting lifestyles and emergence of pathogens.</title>
        <authorList>
            <person name="Haridas S."/>
            <person name="Albert R."/>
            <person name="Binder M."/>
            <person name="Bloem J."/>
            <person name="Labutti K."/>
            <person name="Salamov A."/>
            <person name="Andreopoulos B."/>
            <person name="Baker S."/>
            <person name="Barry K."/>
            <person name="Bills G."/>
            <person name="Bluhm B."/>
            <person name="Cannon C."/>
            <person name="Castanera R."/>
            <person name="Culley D."/>
            <person name="Daum C."/>
            <person name="Ezra D."/>
            <person name="Gonzalez J."/>
            <person name="Henrissat B."/>
            <person name="Kuo A."/>
            <person name="Liang C."/>
            <person name="Lipzen A."/>
            <person name="Lutzoni F."/>
            <person name="Magnuson J."/>
            <person name="Mondo S."/>
            <person name="Nolan M."/>
            <person name="Ohm R."/>
            <person name="Pangilinan J."/>
            <person name="Park H.-J."/>
            <person name="Ramirez L."/>
            <person name="Alfaro M."/>
            <person name="Sun H."/>
            <person name="Tritt A."/>
            <person name="Yoshinaga Y."/>
            <person name="Zwiers L.-H."/>
            <person name="Turgeon B."/>
            <person name="Goodwin S."/>
            <person name="Spatafora J."/>
            <person name="Crous P."/>
            <person name="Grigoriev I."/>
        </authorList>
    </citation>
    <scope>NUCLEOTIDE SEQUENCE</scope>
    <source>
        <strain evidence="3">CBS 116005</strain>
    </source>
</reference>
<feature type="region of interest" description="Disordered" evidence="1">
    <location>
        <begin position="521"/>
        <end position="585"/>
    </location>
</feature>
<dbReference type="EMBL" id="ML995808">
    <property type="protein sequence ID" value="KAF2774399.1"/>
    <property type="molecule type" value="Genomic_DNA"/>
</dbReference>
<protein>
    <recommendedName>
        <fullName evidence="2">DUF2415 domain-containing protein</fullName>
    </recommendedName>
</protein>
<name>A0A6G1LP75_9PEZI</name>
<feature type="region of interest" description="Disordered" evidence="1">
    <location>
        <begin position="486"/>
        <end position="509"/>
    </location>
</feature>
<dbReference type="InterPro" id="IPR015943">
    <property type="entry name" value="WD40/YVTN_repeat-like_dom_sf"/>
</dbReference>
<feature type="region of interest" description="Disordered" evidence="1">
    <location>
        <begin position="422"/>
        <end position="457"/>
    </location>
</feature>
<feature type="region of interest" description="Disordered" evidence="1">
    <location>
        <begin position="110"/>
        <end position="130"/>
    </location>
</feature>
<sequence length="724" mass="79673">MAIDTTPIQYPEATNLAHTSSKTFYPVRIPVSHWQLRHYISTPEPDFLYYASEHDVYCLNTATKKRKHVATLPFSARCTASGYGWVCVGGEEDGHFAAIKLDGRSQQDVDGRLPVSDGLRGNGSGGGRRAAEVRVERIGEEIVNSISIHRVQDEEAHLDDIVAVLTNNDKTVRVYSLPLGIETTVLDLPFAMNHATISPDGTTLVAVGDFNQAYFFEREIMETPPQIPKPHNRLTSSSIEWTLSSVVNLHVGSGEQKTLGYFTTAWSPSGRLVAVGSEGGYITVLDTEILQNSEYEDQEAVVAVVPSSRADLPQPHAGAVRSMMFAPDPWDLLIWAEDQGRICIGDLRTGLQSKQVVHLEPKDEGLQKVSYEDVPSQPPVHPGRDIDDLEDDFVRRYSFRNAPDNVSAVNFATEYIEARRRQRQQRQDMATIRAQQQRERREALAMEDDPQGLTASEQQILESLRTTRQREEARSDTGMAINVNYVGSSMFGPNRNTASERYTPEASGRSISDILSTAQDTSFPELSRTHAASPGRSSASSSALPTINTRAIRSPSHISQSPMSPPELHEEDENGVGNGDDDENPWRTIEQHMTLARGPLFEGAGRAQAHSPIPAPSTARPSRDEIEAELAIERARARSLARQREQGRWRIIGEQSQRASAASGLPRAVYGGVGSSMAGNVGVRTAGLAMSADGRRLWAACEDGIFEVEVNVKGRMVWGAREAR</sequence>